<evidence type="ECO:0000256" key="5">
    <source>
        <dbReference type="ARBA" id="ARBA00022833"/>
    </source>
</evidence>
<evidence type="ECO:0000256" key="10">
    <source>
        <dbReference type="SAM" id="MobiDB-lite"/>
    </source>
</evidence>
<feature type="region of interest" description="Disordered" evidence="10">
    <location>
        <begin position="106"/>
        <end position="145"/>
    </location>
</feature>
<keyword evidence="5" id="KW-0862">Zinc</keyword>
<evidence type="ECO:0000256" key="9">
    <source>
        <dbReference type="ARBA" id="ARBA00023242"/>
    </source>
</evidence>
<keyword evidence="9" id="KW-0539">Nucleus</keyword>
<proteinExistence type="inferred from homology"/>
<comment type="subcellular location">
    <subcellularLocation>
        <location evidence="1">Nucleus</location>
        <location evidence="1">Nucleolus</location>
    </subcellularLocation>
</comment>
<keyword evidence="6" id="KW-0805">Transcription regulation</keyword>
<dbReference type="InterPro" id="IPR033599">
    <property type="entry name" value="TAF1B/Rrn7"/>
</dbReference>
<dbReference type="Pfam" id="PF20645">
    <property type="entry name" value="Rrn7_cyclin_C"/>
    <property type="match status" value="1"/>
</dbReference>
<dbReference type="PANTHER" id="PTHR31576">
    <property type="entry name" value="TATA BOX-BINDING PROTEIN-ASSOCIATED FACTOR RNA POLYMERASE I SUBUNIT B"/>
    <property type="match status" value="1"/>
</dbReference>
<gene>
    <name evidence="13" type="ORF">LTR97_005416</name>
</gene>
<dbReference type="EMBL" id="JAVRQU010000007">
    <property type="protein sequence ID" value="KAK5700898.1"/>
    <property type="molecule type" value="Genomic_DNA"/>
</dbReference>
<keyword evidence="3" id="KW-0479">Metal-binding</keyword>
<keyword evidence="7" id="KW-0238">DNA-binding</keyword>
<evidence type="ECO:0000256" key="1">
    <source>
        <dbReference type="ARBA" id="ARBA00004604"/>
    </source>
</evidence>
<comment type="similarity">
    <text evidence="2">Belongs to the RRN7/TAF1B family.</text>
</comment>
<dbReference type="GO" id="GO:0042790">
    <property type="term" value="P:nucleolar large rRNA transcription by RNA polymerase I"/>
    <property type="evidence" value="ECO:0007669"/>
    <property type="project" value="TreeGrafter"/>
</dbReference>
<evidence type="ECO:0000256" key="8">
    <source>
        <dbReference type="ARBA" id="ARBA00023163"/>
    </source>
</evidence>
<comment type="caution">
    <text evidence="13">The sequence shown here is derived from an EMBL/GenBank/DDBJ whole genome shotgun (WGS) entry which is preliminary data.</text>
</comment>
<dbReference type="PANTHER" id="PTHR31576:SF2">
    <property type="entry name" value="TATA BOX-BINDING PROTEIN-ASSOCIATED FACTOR RNA POLYMERASE I SUBUNIT B"/>
    <property type="match status" value="1"/>
</dbReference>
<dbReference type="Pfam" id="PF20644">
    <property type="entry name" value="Rrn7_cyclin_N"/>
    <property type="match status" value="1"/>
</dbReference>
<feature type="compositionally biased region" description="Polar residues" evidence="10">
    <location>
        <begin position="117"/>
        <end position="130"/>
    </location>
</feature>
<evidence type="ECO:0000256" key="4">
    <source>
        <dbReference type="ARBA" id="ARBA00022771"/>
    </source>
</evidence>
<evidence type="ECO:0000256" key="2">
    <source>
        <dbReference type="ARBA" id="ARBA00006899"/>
    </source>
</evidence>
<evidence type="ECO:0000256" key="7">
    <source>
        <dbReference type="ARBA" id="ARBA00023125"/>
    </source>
</evidence>
<feature type="domain" description="Rrn7/TAF1B N-terminal cyclin" evidence="11">
    <location>
        <begin position="64"/>
        <end position="191"/>
    </location>
</feature>
<sequence>MASRIVIGDIGSLKWRGTVVAEDTGEYVIAGRKARLKDSDAESTTSKASGFSGARAFEHYLLCLQLVLRKQLRWLIETKKLPEELETLVRDLWALRLQRLRNRVSYDSETETDTQSHHFSSQSDGETSASEAKHDRQRPRTKIDGTPNLMDTIALSYMGALLLRKPLTIADLHHWINEGDLPFYHGSKNVPLSMRERLPAEYQELLEPNVLSKLERRGMQSHILEVISSFSTEFGMALPPINHPLILYRWVQKMALPVEVFAATLSLARMLDMTFAYGRDAAKSSRNGPLRFPEPRLMALLITATKLVFPIDGVERSSAKPSDMDALKMHWLAWAEMQALDAEGGERRSPKYEEALEFSQADVLGASEVQLDQYMDWCEHNIVSEEVRERGRHGRDAEFRRVLFRMFPAHADGAVQTEVEGEQTAKDDITETLRQVQSALRTKGKAEDRSGEQSGIGSFYRRIKEAGSLEGPLKLFYERGAELSGLSLNGMVKATARIDVKLERQEESKRKAGED</sequence>
<dbReference type="GO" id="GO:0008270">
    <property type="term" value="F:zinc ion binding"/>
    <property type="evidence" value="ECO:0007669"/>
    <property type="project" value="UniProtKB-KW"/>
</dbReference>
<dbReference type="Proteomes" id="UP001310594">
    <property type="component" value="Unassembled WGS sequence"/>
</dbReference>
<accession>A0AAN7W865</accession>
<evidence type="ECO:0000259" key="12">
    <source>
        <dbReference type="Pfam" id="PF20645"/>
    </source>
</evidence>
<dbReference type="InterPro" id="IPR048540">
    <property type="entry name" value="Rrn7_cyclin_N"/>
</dbReference>
<evidence type="ECO:0000259" key="11">
    <source>
        <dbReference type="Pfam" id="PF20644"/>
    </source>
</evidence>
<dbReference type="AlphaFoldDB" id="A0AAN7W865"/>
<organism evidence="13 14">
    <name type="scientific">Elasticomyces elasticus</name>
    <dbReference type="NCBI Taxonomy" id="574655"/>
    <lineage>
        <taxon>Eukaryota</taxon>
        <taxon>Fungi</taxon>
        <taxon>Dikarya</taxon>
        <taxon>Ascomycota</taxon>
        <taxon>Pezizomycotina</taxon>
        <taxon>Dothideomycetes</taxon>
        <taxon>Dothideomycetidae</taxon>
        <taxon>Mycosphaerellales</taxon>
        <taxon>Teratosphaeriaceae</taxon>
        <taxon>Elasticomyces</taxon>
    </lineage>
</organism>
<evidence type="ECO:0000313" key="13">
    <source>
        <dbReference type="EMBL" id="KAK5700898.1"/>
    </source>
</evidence>
<dbReference type="GO" id="GO:0001164">
    <property type="term" value="F:RNA polymerase I core promoter sequence-specific DNA binding"/>
    <property type="evidence" value="ECO:0007669"/>
    <property type="project" value="InterPro"/>
</dbReference>
<protein>
    <submittedName>
        <fullName evidence="13">Uncharacterized protein</fullName>
    </submittedName>
</protein>
<dbReference type="GO" id="GO:0070860">
    <property type="term" value="C:RNA polymerase I core factor complex"/>
    <property type="evidence" value="ECO:0007669"/>
    <property type="project" value="InterPro"/>
</dbReference>
<evidence type="ECO:0000313" key="14">
    <source>
        <dbReference type="Proteomes" id="UP001310594"/>
    </source>
</evidence>
<reference evidence="13" key="1">
    <citation type="submission" date="2023-08" db="EMBL/GenBank/DDBJ databases">
        <title>Black Yeasts Isolated from many extreme environments.</title>
        <authorList>
            <person name="Coleine C."/>
            <person name="Stajich J.E."/>
            <person name="Selbmann L."/>
        </authorList>
    </citation>
    <scope>NUCLEOTIDE SEQUENCE</scope>
    <source>
        <strain evidence="13">CCFEE 5810</strain>
    </source>
</reference>
<dbReference type="InterPro" id="IPR048538">
    <property type="entry name" value="Rrn7_cyclin_C"/>
</dbReference>
<feature type="domain" description="Rrn7/TAF1B C-terminal cyclin" evidence="12">
    <location>
        <begin position="219"/>
        <end position="382"/>
    </location>
</feature>
<name>A0AAN7W865_9PEZI</name>
<evidence type="ECO:0000256" key="6">
    <source>
        <dbReference type="ARBA" id="ARBA00023015"/>
    </source>
</evidence>
<keyword evidence="8" id="KW-0804">Transcription</keyword>
<evidence type="ECO:0000256" key="3">
    <source>
        <dbReference type="ARBA" id="ARBA00022723"/>
    </source>
</evidence>
<keyword evidence="4" id="KW-0863">Zinc-finger</keyword>